<keyword evidence="3" id="KW-0812">Transmembrane</keyword>
<feature type="transmembrane region" description="Helical" evidence="3">
    <location>
        <begin position="77"/>
        <end position="95"/>
    </location>
</feature>
<proteinExistence type="predicted"/>
<evidence type="ECO:0000256" key="2">
    <source>
        <dbReference type="SAM" id="MobiDB-lite"/>
    </source>
</evidence>
<feature type="transmembrane region" description="Helical" evidence="3">
    <location>
        <begin position="185"/>
        <end position="206"/>
    </location>
</feature>
<feature type="transmembrane region" description="Helical" evidence="3">
    <location>
        <begin position="212"/>
        <end position="233"/>
    </location>
</feature>
<keyword evidence="3" id="KW-1133">Transmembrane helix</keyword>
<evidence type="ECO:0000256" key="3">
    <source>
        <dbReference type="SAM" id="Phobius"/>
    </source>
</evidence>
<evidence type="ECO:0000313" key="4">
    <source>
        <dbReference type="EMBL" id="KAF4672246.1"/>
    </source>
</evidence>
<organism evidence="4 5">
    <name type="scientific">Perkinsus chesapeaki</name>
    <name type="common">Clam parasite</name>
    <name type="synonym">Perkinsus andrewsi</name>
    <dbReference type="NCBI Taxonomy" id="330153"/>
    <lineage>
        <taxon>Eukaryota</taxon>
        <taxon>Sar</taxon>
        <taxon>Alveolata</taxon>
        <taxon>Perkinsozoa</taxon>
        <taxon>Perkinsea</taxon>
        <taxon>Perkinsida</taxon>
        <taxon>Perkinsidae</taxon>
        <taxon>Perkinsus</taxon>
    </lineage>
</organism>
<keyword evidence="1" id="KW-0175">Coiled coil</keyword>
<dbReference type="AlphaFoldDB" id="A0A7J6MLD3"/>
<reference evidence="4 5" key="1">
    <citation type="submission" date="2020-04" db="EMBL/GenBank/DDBJ databases">
        <title>Perkinsus chesapeaki whole genome sequence.</title>
        <authorList>
            <person name="Bogema D.R."/>
        </authorList>
    </citation>
    <scope>NUCLEOTIDE SEQUENCE [LARGE SCALE GENOMIC DNA]</scope>
    <source>
        <strain evidence="4">ATCC PRA-425</strain>
    </source>
</reference>
<keyword evidence="5" id="KW-1185">Reference proteome</keyword>
<dbReference type="Proteomes" id="UP000591131">
    <property type="component" value="Unassembled WGS sequence"/>
</dbReference>
<evidence type="ECO:0000256" key="1">
    <source>
        <dbReference type="SAM" id="Coils"/>
    </source>
</evidence>
<feature type="coiled-coil region" evidence="1">
    <location>
        <begin position="714"/>
        <end position="745"/>
    </location>
</feature>
<feature type="region of interest" description="Disordered" evidence="2">
    <location>
        <begin position="775"/>
        <end position="800"/>
    </location>
</feature>
<dbReference type="OrthoDB" id="426100at2759"/>
<keyword evidence="3" id="KW-0472">Membrane</keyword>
<feature type="compositionally biased region" description="Basic residues" evidence="2">
    <location>
        <begin position="783"/>
        <end position="792"/>
    </location>
</feature>
<feature type="transmembrane region" description="Helical" evidence="3">
    <location>
        <begin position="151"/>
        <end position="173"/>
    </location>
</feature>
<protein>
    <submittedName>
        <fullName evidence="4">Uncharacterized protein</fullName>
    </submittedName>
</protein>
<comment type="caution">
    <text evidence="4">The sequence shown here is derived from an EMBL/GenBank/DDBJ whole genome shotgun (WGS) entry which is preliminary data.</text>
</comment>
<feature type="transmembrane region" description="Helical" evidence="3">
    <location>
        <begin position="107"/>
        <end position="131"/>
    </location>
</feature>
<dbReference type="EMBL" id="JAAPAO010000115">
    <property type="protein sequence ID" value="KAF4672246.1"/>
    <property type="molecule type" value="Genomic_DNA"/>
</dbReference>
<name>A0A7J6MLD3_PERCH</name>
<gene>
    <name evidence="4" type="ORF">FOL47_000763</name>
</gene>
<evidence type="ECO:0000313" key="5">
    <source>
        <dbReference type="Proteomes" id="UP000591131"/>
    </source>
</evidence>
<sequence length="800" mass="87671">MKEDSPFYYAKQVSDAVEGAAKEHVIKPAAKEFAGDPEETSPDCPGESEEPCIIGEEASSKSAAVEDAVVAKEDDMLILYIVGGIFGIIVIGSILTKYQALGDYTSFWARIAALALAGASGAFGSLQYSLYNNLACRNFTALGYGDCPALLAIYVMWGMAAFHTIFNLPFLIVPIKKMAQWYAKFGLMAQASVYFTVNGMAVAAIKYAGGDIITLGIVAGGLVVGMMFLVAWFQGEDGVIQRIIGKAEEAVRATGKMAEQALEEGLKLFGLDSNERSKLTCHNVYVHARVRPRVGFFEPGKNSDEEDLPVPTEPGEVVGFADLQGNEEGYRVFKGPGYAKVSWDQPGEGRKPVLSEHSIAEGSSELQIVDDEVGIVDKLVGDTMAYFGLPADTLDVFTGPRLDAKKRQVDIHLKYWPIGRGDKEDELGRPVPAAVTLNCEAYDGSGKAIGKVNKVDPQLYKSAIRLKVLPKSSLSILSVELHRLPDKVKGLVVSATCSDQYKLRHFRSIGFYPKGYGIDLAGLTTKPKSFGAEIGGTKICEDNGNPSVALLVMVKQKLGSVEGTRWFGVRANKNVGGRMPKEMTPVLTQLFGSIKDKVKNVKFRKGGECIDIGAAFDECEVHYRSEQRARETFRKHFEALTEKYAAKLTASGESPESARSAAQKYAALQLKQTKGVQFQALWKKKTRENIKMGMHPMKAQLLAKKAAMDEAMFLGRKEEVLQQVRREAEEEKLNLEMANKAAMEKYDSTWGGKISNWYGSWFGGEEDASVDVAIEEGVDSNEKKKKKKRRKRSAAEATWF</sequence>
<accession>A0A7J6MLD3</accession>